<proteinExistence type="predicted"/>
<dbReference type="Proteomes" id="UP000190389">
    <property type="component" value="Unassembled WGS sequence"/>
</dbReference>
<gene>
    <name evidence="2" type="ORF">SAMN02745154_00619</name>
</gene>
<dbReference type="STRING" id="171291.SAMN02745154_00619"/>
<evidence type="ECO:0000256" key="1">
    <source>
        <dbReference type="SAM" id="Phobius"/>
    </source>
</evidence>
<keyword evidence="1" id="KW-0472">Membrane</keyword>
<dbReference type="EMBL" id="FUXF01000028">
    <property type="protein sequence ID" value="SJZ61654.1"/>
    <property type="molecule type" value="Genomic_DNA"/>
</dbReference>
<name>A0A1T4M4I1_9BACT</name>
<dbReference type="AlphaFoldDB" id="A0A1T4M4I1"/>
<organism evidence="2 3">
    <name type="scientific">Mycoplasmopsis verecunda</name>
    <dbReference type="NCBI Taxonomy" id="171291"/>
    <lineage>
        <taxon>Bacteria</taxon>
        <taxon>Bacillati</taxon>
        <taxon>Mycoplasmatota</taxon>
        <taxon>Mycoplasmoidales</taxon>
        <taxon>Metamycoplasmataceae</taxon>
        <taxon>Mycoplasmopsis</taxon>
    </lineage>
</organism>
<protein>
    <submittedName>
        <fullName evidence="2">Uncharacterized protein</fullName>
    </submittedName>
</protein>
<feature type="transmembrane region" description="Helical" evidence="1">
    <location>
        <begin position="92"/>
        <end position="117"/>
    </location>
</feature>
<evidence type="ECO:0000313" key="2">
    <source>
        <dbReference type="EMBL" id="SJZ61654.1"/>
    </source>
</evidence>
<keyword evidence="1" id="KW-0812">Transmembrane</keyword>
<sequence>MDNKDITIIEVDLNDISPLKNQDNKSNNKAIEEKNNQINIKSNKLKNKTHKKYILSRAFFVFLNVLAIFISASIVILNLYAIRFNEFPDKTMIFFVLIAVLSVVTTLVVSVQIFLGITDKKIN</sequence>
<reference evidence="3" key="1">
    <citation type="submission" date="2017-02" db="EMBL/GenBank/DDBJ databases">
        <authorList>
            <person name="Varghese N."/>
            <person name="Submissions S."/>
        </authorList>
    </citation>
    <scope>NUCLEOTIDE SEQUENCE [LARGE SCALE GENOMIC DNA]</scope>
    <source>
        <strain evidence="3">ATCC 27862</strain>
    </source>
</reference>
<feature type="transmembrane region" description="Helical" evidence="1">
    <location>
        <begin position="54"/>
        <end position="80"/>
    </location>
</feature>
<dbReference type="OrthoDB" id="400646at2"/>
<evidence type="ECO:0000313" key="3">
    <source>
        <dbReference type="Proteomes" id="UP000190389"/>
    </source>
</evidence>
<keyword evidence="3" id="KW-1185">Reference proteome</keyword>
<keyword evidence="1" id="KW-1133">Transmembrane helix</keyword>
<accession>A0A1T4M4I1</accession>
<dbReference type="RefSeq" id="WP_078747331.1">
    <property type="nucleotide sequence ID" value="NZ_CP137850.1"/>
</dbReference>